<evidence type="ECO:0000256" key="9">
    <source>
        <dbReference type="ARBA" id="ARBA00023014"/>
    </source>
</evidence>
<sequence>MSNFPEKLTATVTARLSEPAIAIQFLDSAESILATNDTSNLPEFAYDAVADQTHRVGRGMIQKYRNRLLLIAHSHCAVHCRYCFRRHFDYAQDTFQEEDIGFLCAHLDAHPEIDEVILSGGDPLMLSNQRLDTLIGVLYQRAGVKRIRLHSRVVTVLSRRINTRFLELCRHYKSKLVIVNHINHVAEIDAAAEQAIGHLRALGVMLLNQSVLLRGVNDSAATLNQLSDKLFTLGVMPYYLNLL</sequence>
<keyword evidence="8" id="KW-0408">Iron</keyword>
<evidence type="ECO:0000256" key="8">
    <source>
        <dbReference type="ARBA" id="ARBA00023004"/>
    </source>
</evidence>
<dbReference type="AlphaFoldDB" id="A0A6S6TPT9"/>
<evidence type="ECO:0000313" key="12">
    <source>
        <dbReference type="EMBL" id="CAA6817036.1"/>
    </source>
</evidence>
<dbReference type="GO" id="GO:0051539">
    <property type="term" value="F:4 iron, 4 sulfur cluster binding"/>
    <property type="evidence" value="ECO:0007669"/>
    <property type="project" value="UniProtKB-KW"/>
</dbReference>
<dbReference type="EMBL" id="CACVAV010000270">
    <property type="protein sequence ID" value="CAA6817036.1"/>
    <property type="molecule type" value="Genomic_DNA"/>
</dbReference>
<dbReference type="InterPro" id="IPR058240">
    <property type="entry name" value="rSAM_sf"/>
</dbReference>
<evidence type="ECO:0000256" key="1">
    <source>
        <dbReference type="ARBA" id="ARBA00001933"/>
    </source>
</evidence>
<evidence type="ECO:0000256" key="2">
    <source>
        <dbReference type="ARBA" id="ARBA00001966"/>
    </source>
</evidence>
<dbReference type="SFLD" id="SFLDS00029">
    <property type="entry name" value="Radical_SAM"/>
    <property type="match status" value="1"/>
</dbReference>
<dbReference type="InterPro" id="IPR007197">
    <property type="entry name" value="rSAM"/>
</dbReference>
<dbReference type="GO" id="GO:0046872">
    <property type="term" value="F:metal ion binding"/>
    <property type="evidence" value="ECO:0007669"/>
    <property type="project" value="UniProtKB-KW"/>
</dbReference>
<comment type="similarity">
    <text evidence="3">Belongs to the radical SAM superfamily. KamA family.</text>
</comment>
<keyword evidence="5" id="KW-0949">S-adenosyl-L-methionine</keyword>
<gene>
    <name evidence="12" type="ORF">HELGO_WM46883</name>
</gene>
<keyword evidence="4" id="KW-0004">4Fe-4S</keyword>
<evidence type="ECO:0000256" key="3">
    <source>
        <dbReference type="ARBA" id="ARBA00008703"/>
    </source>
</evidence>
<evidence type="ECO:0000256" key="7">
    <source>
        <dbReference type="ARBA" id="ARBA00022898"/>
    </source>
</evidence>
<feature type="domain" description="Radical SAM core" evidence="11">
    <location>
        <begin position="62"/>
        <end position="243"/>
    </location>
</feature>
<evidence type="ECO:0000256" key="5">
    <source>
        <dbReference type="ARBA" id="ARBA00022691"/>
    </source>
</evidence>
<protein>
    <submittedName>
        <fullName evidence="12">Lysyl-lysine 2,3-aminomutase</fullName>
    </submittedName>
</protein>
<dbReference type="InterPro" id="IPR013785">
    <property type="entry name" value="Aldolase_TIM"/>
</dbReference>
<dbReference type="Gene3D" id="3.20.20.70">
    <property type="entry name" value="Aldolase class I"/>
    <property type="match status" value="1"/>
</dbReference>
<comment type="cofactor">
    <cofactor evidence="1">
        <name>pyridoxal 5'-phosphate</name>
        <dbReference type="ChEBI" id="CHEBI:597326"/>
    </cofactor>
</comment>
<keyword evidence="10" id="KW-0413">Isomerase</keyword>
<keyword evidence="7" id="KW-0663">Pyridoxal phosphate</keyword>
<comment type="cofactor">
    <cofactor evidence="2">
        <name>[4Fe-4S] cluster</name>
        <dbReference type="ChEBI" id="CHEBI:49883"/>
    </cofactor>
</comment>
<evidence type="ECO:0000259" key="11">
    <source>
        <dbReference type="PROSITE" id="PS51918"/>
    </source>
</evidence>
<keyword evidence="6" id="KW-0479">Metal-binding</keyword>
<dbReference type="PANTHER" id="PTHR30538:SF1">
    <property type="entry name" value="L-LYSINE 2,3-AMINOMUTASE"/>
    <property type="match status" value="1"/>
</dbReference>
<proteinExistence type="inferred from homology"/>
<accession>A0A6S6TPT9</accession>
<reference evidence="12" key="1">
    <citation type="submission" date="2020-01" db="EMBL/GenBank/DDBJ databases">
        <authorList>
            <person name="Meier V. D."/>
            <person name="Meier V D."/>
        </authorList>
    </citation>
    <scope>NUCLEOTIDE SEQUENCE</scope>
    <source>
        <strain evidence="12">HLG_WM_MAG_08</strain>
    </source>
</reference>
<dbReference type="PROSITE" id="PS51918">
    <property type="entry name" value="RADICAL_SAM"/>
    <property type="match status" value="1"/>
</dbReference>
<name>A0A6S6TPT9_9GAMM</name>
<dbReference type="GO" id="GO:0016853">
    <property type="term" value="F:isomerase activity"/>
    <property type="evidence" value="ECO:0007669"/>
    <property type="project" value="UniProtKB-KW"/>
</dbReference>
<dbReference type="Pfam" id="PF13353">
    <property type="entry name" value="Fer4_12"/>
    <property type="match status" value="1"/>
</dbReference>
<dbReference type="InterPro" id="IPR003739">
    <property type="entry name" value="Lys_aminomutase/Glu_NH3_mut"/>
</dbReference>
<feature type="non-terminal residue" evidence="12">
    <location>
        <position position="243"/>
    </location>
</feature>
<dbReference type="PANTHER" id="PTHR30538">
    <property type="entry name" value="LYSINE 2,3-AMINOMUTASE-RELATED"/>
    <property type="match status" value="1"/>
</dbReference>
<organism evidence="12">
    <name type="scientific">uncultured Thiotrichaceae bacterium</name>
    <dbReference type="NCBI Taxonomy" id="298394"/>
    <lineage>
        <taxon>Bacteria</taxon>
        <taxon>Pseudomonadati</taxon>
        <taxon>Pseudomonadota</taxon>
        <taxon>Gammaproteobacteria</taxon>
        <taxon>Thiotrichales</taxon>
        <taxon>Thiotrichaceae</taxon>
        <taxon>environmental samples</taxon>
    </lineage>
</organism>
<evidence type="ECO:0000256" key="6">
    <source>
        <dbReference type="ARBA" id="ARBA00022723"/>
    </source>
</evidence>
<evidence type="ECO:0000256" key="4">
    <source>
        <dbReference type="ARBA" id="ARBA00022485"/>
    </source>
</evidence>
<evidence type="ECO:0000256" key="10">
    <source>
        <dbReference type="ARBA" id="ARBA00023235"/>
    </source>
</evidence>
<keyword evidence="9" id="KW-0411">Iron-sulfur</keyword>
<dbReference type="SUPFAM" id="SSF102114">
    <property type="entry name" value="Radical SAM enzymes"/>
    <property type="match status" value="1"/>
</dbReference>